<proteinExistence type="inferred from homology"/>
<feature type="transmembrane region" description="Helical" evidence="12">
    <location>
        <begin position="251"/>
        <end position="274"/>
    </location>
</feature>
<dbReference type="InterPro" id="IPR027417">
    <property type="entry name" value="P-loop_NTPase"/>
</dbReference>
<comment type="caution">
    <text evidence="15">The sequence shown here is derived from an EMBL/GenBank/DDBJ whole genome shotgun (WGS) entry which is preliminary data.</text>
</comment>
<dbReference type="InterPro" id="IPR003593">
    <property type="entry name" value="AAA+_ATPase"/>
</dbReference>
<evidence type="ECO:0000256" key="5">
    <source>
        <dbReference type="ARBA" id="ARBA00022692"/>
    </source>
</evidence>
<dbReference type="SMART" id="SM00382">
    <property type="entry name" value="AAA"/>
    <property type="match status" value="1"/>
</dbReference>
<dbReference type="RefSeq" id="WP_251908774.1">
    <property type="nucleotide sequence ID" value="NZ_JAMRXG010000001.1"/>
</dbReference>
<dbReference type="PROSITE" id="PS50893">
    <property type="entry name" value="ABC_TRANSPORTER_2"/>
    <property type="match status" value="1"/>
</dbReference>
<dbReference type="EMBL" id="JAMRXG010000001">
    <property type="protein sequence ID" value="MCM6771891.1"/>
    <property type="molecule type" value="Genomic_DNA"/>
</dbReference>
<keyword evidence="4" id="KW-0997">Cell inner membrane</keyword>
<feature type="domain" description="ABC transporter" evidence="13">
    <location>
        <begin position="346"/>
        <end position="595"/>
    </location>
</feature>
<dbReference type="Pfam" id="PF00005">
    <property type="entry name" value="ABC_tran"/>
    <property type="match status" value="1"/>
</dbReference>
<feature type="transmembrane region" description="Helical" evidence="12">
    <location>
        <begin position="62"/>
        <end position="83"/>
    </location>
</feature>
<protein>
    <submittedName>
        <fullName evidence="15">ABC transporter ATP-binding protein/permease</fullName>
    </submittedName>
</protein>
<dbReference type="Proteomes" id="UP001139157">
    <property type="component" value="Unassembled WGS sequence"/>
</dbReference>
<keyword evidence="8" id="KW-1278">Translocase</keyword>
<dbReference type="InterPro" id="IPR011527">
    <property type="entry name" value="ABC1_TM_dom"/>
</dbReference>
<keyword evidence="6" id="KW-0547">Nucleotide-binding</keyword>
<dbReference type="GO" id="GO:0140359">
    <property type="term" value="F:ABC-type transporter activity"/>
    <property type="evidence" value="ECO:0007669"/>
    <property type="project" value="InterPro"/>
</dbReference>
<evidence type="ECO:0000256" key="8">
    <source>
        <dbReference type="ARBA" id="ARBA00022967"/>
    </source>
</evidence>
<evidence type="ECO:0000256" key="3">
    <source>
        <dbReference type="ARBA" id="ARBA00022475"/>
    </source>
</evidence>
<evidence type="ECO:0000256" key="11">
    <source>
        <dbReference type="ARBA" id="ARBA00023455"/>
    </source>
</evidence>
<name>A0A9X2E1I0_9NOCA</name>
<dbReference type="GO" id="GO:0005524">
    <property type="term" value="F:ATP binding"/>
    <property type="evidence" value="ECO:0007669"/>
    <property type="project" value="UniProtKB-KW"/>
</dbReference>
<dbReference type="SUPFAM" id="SSF52540">
    <property type="entry name" value="P-loop containing nucleoside triphosphate hydrolases"/>
    <property type="match status" value="1"/>
</dbReference>
<evidence type="ECO:0000256" key="4">
    <source>
        <dbReference type="ARBA" id="ARBA00022519"/>
    </source>
</evidence>
<dbReference type="PANTHER" id="PTHR24221:SF654">
    <property type="entry name" value="ATP-BINDING CASSETTE SUB-FAMILY B MEMBER 6"/>
    <property type="match status" value="1"/>
</dbReference>
<dbReference type="InterPro" id="IPR017871">
    <property type="entry name" value="ABC_transporter-like_CS"/>
</dbReference>
<evidence type="ECO:0000256" key="6">
    <source>
        <dbReference type="ARBA" id="ARBA00022741"/>
    </source>
</evidence>
<dbReference type="GO" id="GO:0016887">
    <property type="term" value="F:ATP hydrolysis activity"/>
    <property type="evidence" value="ECO:0007669"/>
    <property type="project" value="InterPro"/>
</dbReference>
<keyword evidence="16" id="KW-1185">Reference proteome</keyword>
<evidence type="ECO:0000256" key="12">
    <source>
        <dbReference type="SAM" id="Phobius"/>
    </source>
</evidence>
<gene>
    <name evidence="15" type="ORF">NDR86_00220</name>
</gene>
<comment type="similarity">
    <text evidence="11">Belongs to the ABC transporter superfamily. Siderophore-Fe(3+) uptake transporter (SIUT) (TC 3.A.1.21) family.</text>
</comment>
<keyword evidence="5 12" id="KW-0812">Transmembrane</keyword>
<keyword evidence="10 12" id="KW-0472">Membrane</keyword>
<accession>A0A9X2E1I0</accession>
<dbReference type="InterPro" id="IPR003439">
    <property type="entry name" value="ABC_transporter-like_ATP-bd"/>
</dbReference>
<evidence type="ECO:0000259" key="13">
    <source>
        <dbReference type="PROSITE" id="PS50893"/>
    </source>
</evidence>
<dbReference type="InterPro" id="IPR036640">
    <property type="entry name" value="ABC1_TM_sf"/>
</dbReference>
<reference evidence="15" key="1">
    <citation type="submission" date="2022-06" db="EMBL/GenBank/DDBJ databases">
        <title>Novel species in genus nocardia.</title>
        <authorList>
            <person name="Li F."/>
        </authorList>
    </citation>
    <scope>NUCLEOTIDE SEQUENCE</scope>
    <source>
        <strain evidence="15">CDC141</strain>
    </source>
</reference>
<evidence type="ECO:0000313" key="15">
    <source>
        <dbReference type="EMBL" id="MCM6771891.1"/>
    </source>
</evidence>
<dbReference type="Gene3D" id="1.20.1560.10">
    <property type="entry name" value="ABC transporter type 1, transmembrane domain"/>
    <property type="match status" value="1"/>
</dbReference>
<dbReference type="PANTHER" id="PTHR24221">
    <property type="entry name" value="ATP-BINDING CASSETTE SUB-FAMILY B"/>
    <property type="match status" value="1"/>
</dbReference>
<organism evidence="15 16">
    <name type="scientific">Nocardia pulmonis</name>
    <dbReference type="NCBI Taxonomy" id="2951408"/>
    <lineage>
        <taxon>Bacteria</taxon>
        <taxon>Bacillati</taxon>
        <taxon>Actinomycetota</taxon>
        <taxon>Actinomycetes</taxon>
        <taxon>Mycobacteriales</taxon>
        <taxon>Nocardiaceae</taxon>
        <taxon>Nocardia</taxon>
    </lineage>
</organism>
<keyword evidence="9 12" id="KW-1133">Transmembrane helix</keyword>
<dbReference type="PROSITE" id="PS50929">
    <property type="entry name" value="ABC_TM1F"/>
    <property type="match status" value="1"/>
</dbReference>
<evidence type="ECO:0000313" key="16">
    <source>
        <dbReference type="Proteomes" id="UP001139157"/>
    </source>
</evidence>
<sequence length="614" mass="66314">MSRPAAVAPRIRAAGRLAVTAAPGILAFHLACSLIIGVLPVVGAWLTTLLLDSLVAKAQPTVLLWLATGLGVTGAAAAVGPQLTRYLRAQLDREVGLVAQDRLFATVERFGGLGRFEDPRFLDRLRLAQQAGGATPGAVVDGVLGLVTAVLTIAGFLGSLLLFSPVIAAIVLAAGVPTLAAEIWLSRQRATMLWTIGPIERREVFYGRLLSSVEAAKEVRLFAIGAFLRERMRADRRAANLARQLVDRREVGIQAASATLGVIVASGGLFWAVSGALDGRFSVGKVTLFIAAVAGVQSGLVAFAGEVARSHQALLMFDHYLAVVAADRDLPVADPPAELPRLRRGIELRDVWFRYSPDHPWVLRGVNLRIPHGTSLALVGLNGAGKSTLVKLLCRFYDPTEGAILWDGVDIRNVDPAVLRERICAVFQDYMHYDLTAAENIGVGDLRRADPARIRAAAELAGVHRTLAALPRGYDTLLSRMFFLEADKQDPASGVSLSGGQWQRIALARAFLRDERELLILDEPSADLDAAAEHEIHRSLRRHRTGRTSLLISHRLSAVREADRIAVLSEGRIVEQGNHEELMAAGGGYAELFTLQATGYRDGVVGEQEFAWER</sequence>
<keyword evidence="7 15" id="KW-0067">ATP-binding</keyword>
<dbReference type="SUPFAM" id="SSF90123">
    <property type="entry name" value="ABC transporter transmembrane region"/>
    <property type="match status" value="1"/>
</dbReference>
<dbReference type="FunFam" id="3.40.50.300:FF:000221">
    <property type="entry name" value="Multidrug ABC transporter ATP-binding protein"/>
    <property type="match status" value="1"/>
</dbReference>
<feature type="domain" description="ABC transmembrane type-1" evidence="14">
    <location>
        <begin position="30"/>
        <end position="312"/>
    </location>
</feature>
<evidence type="ECO:0000256" key="7">
    <source>
        <dbReference type="ARBA" id="ARBA00022840"/>
    </source>
</evidence>
<feature type="transmembrane region" description="Helical" evidence="12">
    <location>
        <begin position="286"/>
        <end position="308"/>
    </location>
</feature>
<keyword evidence="2" id="KW-0813">Transport</keyword>
<dbReference type="PROSITE" id="PS00211">
    <property type="entry name" value="ABC_TRANSPORTER_1"/>
    <property type="match status" value="1"/>
</dbReference>
<dbReference type="Gene3D" id="3.40.50.300">
    <property type="entry name" value="P-loop containing nucleotide triphosphate hydrolases"/>
    <property type="match status" value="1"/>
</dbReference>
<feature type="transmembrane region" description="Helical" evidence="12">
    <location>
        <begin position="134"/>
        <end position="156"/>
    </location>
</feature>
<evidence type="ECO:0000256" key="1">
    <source>
        <dbReference type="ARBA" id="ARBA00004429"/>
    </source>
</evidence>
<comment type="subcellular location">
    <subcellularLocation>
        <location evidence="1">Cell inner membrane</location>
        <topology evidence="1">Multi-pass membrane protein</topology>
    </subcellularLocation>
</comment>
<dbReference type="GO" id="GO:0005886">
    <property type="term" value="C:plasma membrane"/>
    <property type="evidence" value="ECO:0007669"/>
    <property type="project" value="UniProtKB-SubCell"/>
</dbReference>
<dbReference type="InterPro" id="IPR039421">
    <property type="entry name" value="Type_1_exporter"/>
</dbReference>
<evidence type="ECO:0000259" key="14">
    <source>
        <dbReference type="PROSITE" id="PS50929"/>
    </source>
</evidence>
<keyword evidence="3" id="KW-1003">Cell membrane</keyword>
<evidence type="ECO:0000256" key="9">
    <source>
        <dbReference type="ARBA" id="ARBA00022989"/>
    </source>
</evidence>
<evidence type="ECO:0000256" key="2">
    <source>
        <dbReference type="ARBA" id="ARBA00022448"/>
    </source>
</evidence>
<evidence type="ECO:0000256" key="10">
    <source>
        <dbReference type="ARBA" id="ARBA00023136"/>
    </source>
</evidence>
<dbReference type="AlphaFoldDB" id="A0A9X2E1I0"/>
<dbReference type="GO" id="GO:0034040">
    <property type="term" value="F:ATPase-coupled lipid transmembrane transporter activity"/>
    <property type="evidence" value="ECO:0007669"/>
    <property type="project" value="TreeGrafter"/>
</dbReference>
<feature type="transmembrane region" description="Helical" evidence="12">
    <location>
        <begin position="21"/>
        <end position="42"/>
    </location>
</feature>
<feature type="transmembrane region" description="Helical" evidence="12">
    <location>
        <begin position="162"/>
        <end position="185"/>
    </location>
</feature>